<evidence type="ECO:0000256" key="3">
    <source>
        <dbReference type="SAM" id="MobiDB-lite"/>
    </source>
</evidence>
<dbReference type="GO" id="GO:0016881">
    <property type="term" value="F:acid-amino acid ligase activity"/>
    <property type="evidence" value="ECO:0007669"/>
    <property type="project" value="UniProtKB-ARBA"/>
</dbReference>
<evidence type="ECO:0000259" key="4">
    <source>
        <dbReference type="Pfam" id="PF04183"/>
    </source>
</evidence>
<dbReference type="Pfam" id="PF04183">
    <property type="entry name" value="IucA_IucC"/>
    <property type="match status" value="1"/>
</dbReference>
<protein>
    <recommendedName>
        <fullName evidence="8">Siderophore synthetase component</fullName>
    </recommendedName>
</protein>
<dbReference type="PANTHER" id="PTHR34384">
    <property type="entry name" value="L-2,3-DIAMINOPROPANOATE--CITRATE LIGASE"/>
    <property type="match status" value="1"/>
</dbReference>
<reference evidence="6" key="1">
    <citation type="submission" date="2021-01" db="EMBL/GenBank/DDBJ databases">
        <title>Whole genome shotgun sequence of Sphaerimonospora thailandensis NBRC 107569.</title>
        <authorList>
            <person name="Komaki H."/>
            <person name="Tamura T."/>
        </authorList>
    </citation>
    <scope>NUCLEOTIDE SEQUENCE</scope>
    <source>
        <strain evidence="6">NBRC 107569</strain>
    </source>
</reference>
<dbReference type="EMBL" id="BOOG01000076">
    <property type="protein sequence ID" value="GIH73205.1"/>
    <property type="molecule type" value="Genomic_DNA"/>
</dbReference>
<dbReference type="InterPro" id="IPR007310">
    <property type="entry name" value="Aerobactin_biosyn_IucA/IucC_N"/>
</dbReference>
<dbReference type="GO" id="GO:0019290">
    <property type="term" value="P:siderophore biosynthetic process"/>
    <property type="evidence" value="ECO:0007669"/>
    <property type="project" value="InterPro"/>
</dbReference>
<dbReference type="PANTHER" id="PTHR34384:SF5">
    <property type="entry name" value="L-2,3-DIAMINOPROPANOATE--CITRATE LIGASE"/>
    <property type="match status" value="1"/>
</dbReference>
<feature type="domain" description="Aerobactin siderophore biosynthesis IucA/IucC N-terminal" evidence="4">
    <location>
        <begin position="146"/>
        <end position="358"/>
    </location>
</feature>
<dbReference type="Gene3D" id="1.10.510.40">
    <property type="match status" value="1"/>
</dbReference>
<proteinExistence type="inferred from homology"/>
<comment type="caution">
    <text evidence="6">The sequence shown here is derived from an EMBL/GenBank/DDBJ whole genome shotgun (WGS) entry which is preliminary data.</text>
</comment>
<evidence type="ECO:0008006" key="8">
    <source>
        <dbReference type="Google" id="ProtNLM"/>
    </source>
</evidence>
<dbReference type="InterPro" id="IPR037455">
    <property type="entry name" value="LucA/IucC-like"/>
</dbReference>
<feature type="domain" description="Aerobactin siderophore biosynthesis IucA/IucC-like C-terminal" evidence="5">
    <location>
        <begin position="393"/>
        <end position="514"/>
    </location>
</feature>
<name>A0A8J3W2F6_9ACTN</name>
<evidence type="ECO:0000313" key="7">
    <source>
        <dbReference type="Proteomes" id="UP000610966"/>
    </source>
</evidence>
<organism evidence="6 7">
    <name type="scientific">Sphaerimonospora thailandensis</name>
    <dbReference type="NCBI Taxonomy" id="795644"/>
    <lineage>
        <taxon>Bacteria</taxon>
        <taxon>Bacillati</taxon>
        <taxon>Actinomycetota</taxon>
        <taxon>Actinomycetes</taxon>
        <taxon>Streptosporangiales</taxon>
        <taxon>Streptosporangiaceae</taxon>
        <taxon>Sphaerimonospora</taxon>
    </lineage>
</organism>
<evidence type="ECO:0000259" key="5">
    <source>
        <dbReference type="Pfam" id="PF06276"/>
    </source>
</evidence>
<evidence type="ECO:0000256" key="1">
    <source>
        <dbReference type="ARBA" id="ARBA00004924"/>
    </source>
</evidence>
<dbReference type="RefSeq" id="WP_204018844.1">
    <property type="nucleotide sequence ID" value="NZ_BOOG01000076.1"/>
</dbReference>
<dbReference type="Proteomes" id="UP000610966">
    <property type="component" value="Unassembled WGS sequence"/>
</dbReference>
<dbReference type="Pfam" id="PF06276">
    <property type="entry name" value="FhuF"/>
    <property type="match status" value="1"/>
</dbReference>
<sequence>MTRVSGRERHLAARVLNALIREDYGGITARLTRDRKGVTLRLASGRRVRLAADSPFQDFAVPVPPLGAEKTEKAGKTEKNAEGGPSLAEVLRTLEAVAEPADAAGVAAFTRECRETLTALELHHRHRGRVLSRLRSESTGRGLIFYEALAAGVDHPVYPTARCRLGLSPDDLVGHAPEFVPAFRLAWAAVPYGHVTATVDPGDFPWWPLPEHVGLPRAMSRTHLLFPVHPLTVPALADAPFADAPFADAPVIAAPEPYLTVRPTLSMRTVEVGERIHLKLPLPTSTLGLRNRRSIKPGTLRDGALAESLLREVLAREPLMRVSLTDEQAYGHAGHEYLGWLVRGLPEGEIVPVAALLAALPELPGLDSGEGRRPRMVLHDLADWFHGGDLTALLRDYLAALFDWNVTLFVRYGIALEAHQQNLALLFRDGSMRLLIKDNDGLLASPDLLRAAGIEVPDFGDDRMLTRDPHALADVFVTITLHLAAMAVVHGALADVATAGGLVREALSAALDRCGDVPMAALLRARTIDAARLVGKSMLVAGTLVAKERTGARDINKFYGTTGPNYLRPRPNRAAVGIAPPREADRRAPERLS</sequence>
<evidence type="ECO:0000256" key="2">
    <source>
        <dbReference type="ARBA" id="ARBA00007832"/>
    </source>
</evidence>
<dbReference type="InterPro" id="IPR022770">
    <property type="entry name" value="IucA/IucC-like_C"/>
</dbReference>
<comment type="similarity">
    <text evidence="2">Belongs to the IucA/IucC family.</text>
</comment>
<evidence type="ECO:0000313" key="6">
    <source>
        <dbReference type="EMBL" id="GIH73205.1"/>
    </source>
</evidence>
<keyword evidence="7" id="KW-1185">Reference proteome</keyword>
<feature type="region of interest" description="Disordered" evidence="3">
    <location>
        <begin position="62"/>
        <end position="83"/>
    </location>
</feature>
<feature type="compositionally biased region" description="Basic and acidic residues" evidence="3">
    <location>
        <begin position="69"/>
        <end position="81"/>
    </location>
</feature>
<dbReference type="AlphaFoldDB" id="A0A8J3W2F6"/>
<accession>A0A8J3W2F6</accession>
<gene>
    <name evidence="6" type="ORF">Mth01_54580</name>
</gene>
<comment type="pathway">
    <text evidence="1">Siderophore biosynthesis.</text>
</comment>